<feature type="compositionally biased region" description="Basic and acidic residues" evidence="1">
    <location>
        <begin position="251"/>
        <end position="260"/>
    </location>
</feature>
<dbReference type="HOGENOM" id="CLU_924297_0_0_1"/>
<dbReference type="Proteomes" id="UP000054549">
    <property type="component" value="Unassembled WGS sequence"/>
</dbReference>
<dbReference type="InParanoid" id="A0A0C2WKI3"/>
<feature type="region of interest" description="Disordered" evidence="1">
    <location>
        <begin position="230"/>
        <end position="262"/>
    </location>
</feature>
<accession>A0A0C2WKI3</accession>
<name>A0A0C2WKI3_AMAMK</name>
<gene>
    <name evidence="2" type="ORF">M378DRAFT_807627</name>
</gene>
<evidence type="ECO:0000313" key="2">
    <source>
        <dbReference type="EMBL" id="KIL62032.1"/>
    </source>
</evidence>
<keyword evidence="3" id="KW-1185">Reference proteome</keyword>
<evidence type="ECO:0000256" key="1">
    <source>
        <dbReference type="SAM" id="MobiDB-lite"/>
    </source>
</evidence>
<protein>
    <submittedName>
        <fullName evidence="2">Uncharacterized protein</fullName>
    </submittedName>
</protein>
<reference evidence="2 3" key="1">
    <citation type="submission" date="2014-04" db="EMBL/GenBank/DDBJ databases">
        <title>Evolutionary Origins and Diversification of the Mycorrhizal Mutualists.</title>
        <authorList>
            <consortium name="DOE Joint Genome Institute"/>
            <consortium name="Mycorrhizal Genomics Consortium"/>
            <person name="Kohler A."/>
            <person name="Kuo A."/>
            <person name="Nagy L.G."/>
            <person name="Floudas D."/>
            <person name="Copeland A."/>
            <person name="Barry K.W."/>
            <person name="Cichocki N."/>
            <person name="Veneault-Fourrey C."/>
            <person name="LaButti K."/>
            <person name="Lindquist E.A."/>
            <person name="Lipzen A."/>
            <person name="Lundell T."/>
            <person name="Morin E."/>
            <person name="Murat C."/>
            <person name="Riley R."/>
            <person name="Ohm R."/>
            <person name="Sun H."/>
            <person name="Tunlid A."/>
            <person name="Henrissat B."/>
            <person name="Grigoriev I.V."/>
            <person name="Hibbett D.S."/>
            <person name="Martin F."/>
        </authorList>
    </citation>
    <scope>NUCLEOTIDE SEQUENCE [LARGE SCALE GENOMIC DNA]</scope>
    <source>
        <strain evidence="2 3">Koide BX008</strain>
    </source>
</reference>
<dbReference type="AlphaFoldDB" id="A0A0C2WKI3"/>
<evidence type="ECO:0000313" key="3">
    <source>
        <dbReference type="Proteomes" id="UP000054549"/>
    </source>
</evidence>
<organism evidence="2 3">
    <name type="scientific">Amanita muscaria (strain Koide BX008)</name>
    <dbReference type="NCBI Taxonomy" id="946122"/>
    <lineage>
        <taxon>Eukaryota</taxon>
        <taxon>Fungi</taxon>
        <taxon>Dikarya</taxon>
        <taxon>Basidiomycota</taxon>
        <taxon>Agaricomycotina</taxon>
        <taxon>Agaricomycetes</taxon>
        <taxon>Agaricomycetidae</taxon>
        <taxon>Agaricales</taxon>
        <taxon>Pluteineae</taxon>
        <taxon>Amanitaceae</taxon>
        <taxon>Amanita</taxon>
    </lineage>
</organism>
<sequence length="301" mass="34236">MPHVQDIHAMTRSAPEASRDVLTNPAYTQALLAHLVLQNQSLMAQIPQNVSKVKSEEKLIFNNTAPQVPTVVNNSAADILNNRRTFFASLLPHTAAADNQYKELDCNEYDQVKFWDQDTFNKWFRDFGKTGGPTPRGQLSKKLYFLEDEEGELIGQNEISAMRRALKRIFSMVKEHIPDMAKKWLQMSTEFHEMVYIELRLLFPQYLSLCKNNWKACEFAKNCIRNWSRNRSKKGKTGSDDECESDIGPGNHEDHHDRASRSIAIAVSSSKRRLEEENLNSASAAKKAKVATANLPVKDPL</sequence>
<dbReference type="OrthoDB" id="3263422at2759"/>
<dbReference type="EMBL" id="KN818276">
    <property type="protein sequence ID" value="KIL62032.1"/>
    <property type="molecule type" value="Genomic_DNA"/>
</dbReference>
<feature type="compositionally biased region" description="Low complexity" evidence="1">
    <location>
        <begin position="281"/>
        <end position="293"/>
    </location>
</feature>
<feature type="region of interest" description="Disordered" evidence="1">
    <location>
        <begin position="278"/>
        <end position="301"/>
    </location>
</feature>
<proteinExistence type="predicted"/>